<organism evidence="1 2">
    <name type="scientific">Heterotrigona itama</name>
    <dbReference type="NCBI Taxonomy" id="395501"/>
    <lineage>
        <taxon>Eukaryota</taxon>
        <taxon>Metazoa</taxon>
        <taxon>Ecdysozoa</taxon>
        <taxon>Arthropoda</taxon>
        <taxon>Hexapoda</taxon>
        <taxon>Insecta</taxon>
        <taxon>Pterygota</taxon>
        <taxon>Neoptera</taxon>
        <taxon>Endopterygota</taxon>
        <taxon>Hymenoptera</taxon>
        <taxon>Apocrita</taxon>
        <taxon>Aculeata</taxon>
        <taxon>Apoidea</taxon>
        <taxon>Anthophila</taxon>
        <taxon>Apidae</taxon>
        <taxon>Heterotrigona</taxon>
    </lineage>
</organism>
<keyword evidence="2" id="KW-1185">Reference proteome</keyword>
<evidence type="ECO:0000313" key="1">
    <source>
        <dbReference type="EMBL" id="CAD1481051.1"/>
    </source>
</evidence>
<accession>A0A6V7HJK3</accession>
<comment type="caution">
    <text evidence="1">The sequence shown here is derived from an EMBL/GenBank/DDBJ whole genome shotgun (WGS) entry which is preliminary data.</text>
</comment>
<dbReference type="EMBL" id="CAJDYZ010013367">
    <property type="protein sequence ID" value="CAD1481051.1"/>
    <property type="molecule type" value="Genomic_DNA"/>
</dbReference>
<sequence>MEDMDIINPSIQTNNRFSLFAECHITEQNNSNRNNESFKGTPLHTQKYNNAFQANLPLTNLRLCSQILTTLPNSKLFSRRKTSNTTRTLLAQKKTTTVVLKNLIMLQSVIVTKIRD</sequence>
<reference evidence="1" key="1">
    <citation type="submission" date="2020-07" db="EMBL/GenBank/DDBJ databases">
        <authorList>
            <person name="Nazaruddin N."/>
        </authorList>
    </citation>
    <scope>NUCLEOTIDE SEQUENCE</scope>
</reference>
<dbReference type="Proteomes" id="UP000752696">
    <property type="component" value="Unassembled WGS sequence"/>
</dbReference>
<protein>
    <submittedName>
        <fullName evidence="1">Uncharacterized protein</fullName>
    </submittedName>
</protein>
<name>A0A6V7HJK3_9HYME</name>
<gene>
    <name evidence="1" type="ORF">MHI_LOCUS978415</name>
</gene>
<evidence type="ECO:0000313" key="2">
    <source>
        <dbReference type="Proteomes" id="UP000752696"/>
    </source>
</evidence>
<proteinExistence type="predicted"/>
<dbReference type="AlphaFoldDB" id="A0A6V7HJK3"/>